<proteinExistence type="predicted"/>
<sequence length="330" mass="35258">MMRTMLCFAAALSLLTPKATAAMQTGGWAKADVTETNTKILLGAMTGGAGAYGDAVKNTRVCFTKVTDVEQQVVAGMNYRFHIAGCTVSATKLAGDCAAHSETKCVNPKEYIVEVFEQNWTSTLQVTAITDAAGKAVGATLSGEVAAESDANAAVKAAPVDETQTEGERRDKDNANESDDDEDNSSSSASAPMSAEEKAQVDAWIKKNDLNQFGDSKHMAYTGGTPLFDETTGKTRDLYDYILHRHPDRPWKSIEVVEAQVNMDAVAVSFQQKDASATASADAVGGRAHDLMSVVVSVGVLTVLIALVAGVKAKRSRHRFTYDSIRTREF</sequence>
<organism evidence="4 5">
    <name type="scientific">Globisporangium ultimum (strain ATCC 200006 / CBS 805.95 / DAOM BR144)</name>
    <name type="common">Pythium ultimum</name>
    <dbReference type="NCBI Taxonomy" id="431595"/>
    <lineage>
        <taxon>Eukaryota</taxon>
        <taxon>Sar</taxon>
        <taxon>Stramenopiles</taxon>
        <taxon>Oomycota</taxon>
        <taxon>Peronosporomycetes</taxon>
        <taxon>Pythiales</taxon>
        <taxon>Pythiaceae</taxon>
        <taxon>Globisporangium</taxon>
    </lineage>
</organism>
<evidence type="ECO:0000256" key="1">
    <source>
        <dbReference type="SAM" id="MobiDB-lite"/>
    </source>
</evidence>
<dbReference type="InParanoid" id="K3X6G8"/>
<dbReference type="OMA" id="GWHEANV"/>
<dbReference type="CDD" id="cd00042">
    <property type="entry name" value="CY"/>
    <property type="match status" value="1"/>
</dbReference>
<reference evidence="4" key="3">
    <citation type="submission" date="2015-02" db="UniProtKB">
        <authorList>
            <consortium name="EnsemblProtists"/>
        </authorList>
    </citation>
    <scope>IDENTIFICATION</scope>
    <source>
        <strain evidence="4">DAOM BR144</strain>
    </source>
</reference>
<dbReference type="eggNOG" id="ENOG502S15D">
    <property type="taxonomic scope" value="Eukaryota"/>
</dbReference>
<evidence type="ECO:0008006" key="6">
    <source>
        <dbReference type="Google" id="ProtNLM"/>
    </source>
</evidence>
<feature type="compositionally biased region" description="Basic and acidic residues" evidence="1">
    <location>
        <begin position="166"/>
        <end position="175"/>
    </location>
</feature>
<dbReference type="AlphaFoldDB" id="K3X6G8"/>
<protein>
    <recommendedName>
        <fullName evidence="6">Cystatin domain-containing protein</fullName>
    </recommendedName>
</protein>
<dbReference type="GO" id="GO:0004869">
    <property type="term" value="F:cysteine-type endopeptidase inhibitor activity"/>
    <property type="evidence" value="ECO:0007669"/>
    <property type="project" value="InterPro"/>
</dbReference>
<dbReference type="Proteomes" id="UP000019132">
    <property type="component" value="Unassembled WGS sequence"/>
</dbReference>
<dbReference type="STRING" id="431595.K3X6G8"/>
<dbReference type="EnsemblProtists" id="PYU1_T012817">
    <property type="protein sequence ID" value="PYU1_T012817"/>
    <property type="gene ID" value="PYU1_G012790"/>
</dbReference>
<name>K3X6G8_GLOUD</name>
<dbReference type="EMBL" id="GL376581">
    <property type="status" value="NOT_ANNOTATED_CDS"/>
    <property type="molecule type" value="Genomic_DNA"/>
</dbReference>
<feature type="chain" id="PRO_5003872900" description="Cystatin domain-containing protein" evidence="3">
    <location>
        <begin position="22"/>
        <end position="330"/>
    </location>
</feature>
<dbReference type="SUPFAM" id="SSF54403">
    <property type="entry name" value="Cystatin/monellin"/>
    <property type="match status" value="1"/>
</dbReference>
<keyword evidence="2" id="KW-0472">Membrane</keyword>
<feature type="compositionally biased region" description="Low complexity" evidence="1">
    <location>
        <begin position="185"/>
        <end position="194"/>
    </location>
</feature>
<dbReference type="InterPro" id="IPR000010">
    <property type="entry name" value="Cystatin_dom"/>
</dbReference>
<evidence type="ECO:0000313" key="5">
    <source>
        <dbReference type="Proteomes" id="UP000019132"/>
    </source>
</evidence>
<reference evidence="5" key="1">
    <citation type="journal article" date="2010" name="Genome Biol.">
        <title>Genome sequence of the necrotrophic plant pathogen Pythium ultimum reveals original pathogenicity mechanisms and effector repertoire.</title>
        <authorList>
            <person name="Levesque C.A."/>
            <person name="Brouwer H."/>
            <person name="Cano L."/>
            <person name="Hamilton J.P."/>
            <person name="Holt C."/>
            <person name="Huitema E."/>
            <person name="Raffaele S."/>
            <person name="Robideau G.P."/>
            <person name="Thines M."/>
            <person name="Win J."/>
            <person name="Zerillo M.M."/>
            <person name="Beakes G.W."/>
            <person name="Boore J.L."/>
            <person name="Busam D."/>
            <person name="Dumas B."/>
            <person name="Ferriera S."/>
            <person name="Fuerstenberg S.I."/>
            <person name="Gachon C.M."/>
            <person name="Gaulin E."/>
            <person name="Govers F."/>
            <person name="Grenville-Briggs L."/>
            <person name="Horner N."/>
            <person name="Hostetler J."/>
            <person name="Jiang R.H."/>
            <person name="Johnson J."/>
            <person name="Krajaejun T."/>
            <person name="Lin H."/>
            <person name="Meijer H.J."/>
            <person name="Moore B."/>
            <person name="Morris P."/>
            <person name="Phuntmart V."/>
            <person name="Puiu D."/>
            <person name="Shetty J."/>
            <person name="Stajich J.E."/>
            <person name="Tripathy S."/>
            <person name="Wawra S."/>
            <person name="van West P."/>
            <person name="Whitty B.R."/>
            <person name="Coutinho P.M."/>
            <person name="Henrissat B."/>
            <person name="Martin F."/>
            <person name="Thomas P.D."/>
            <person name="Tyler B.M."/>
            <person name="De Vries R.P."/>
            <person name="Kamoun S."/>
            <person name="Yandell M."/>
            <person name="Tisserat N."/>
            <person name="Buell C.R."/>
        </authorList>
    </citation>
    <scope>NUCLEOTIDE SEQUENCE</scope>
    <source>
        <strain evidence="5">DAOM:BR144</strain>
    </source>
</reference>
<dbReference type="HOGENOM" id="CLU_843288_0_0_1"/>
<keyword evidence="3" id="KW-0732">Signal</keyword>
<dbReference type="VEuPathDB" id="FungiDB:PYU1_G012790"/>
<keyword evidence="2" id="KW-0812">Transmembrane</keyword>
<evidence type="ECO:0000256" key="3">
    <source>
        <dbReference type="SAM" id="SignalP"/>
    </source>
</evidence>
<accession>K3X6G8</accession>
<keyword evidence="2" id="KW-1133">Transmembrane helix</keyword>
<feature type="signal peptide" evidence="3">
    <location>
        <begin position="1"/>
        <end position="21"/>
    </location>
</feature>
<feature type="region of interest" description="Disordered" evidence="1">
    <location>
        <begin position="149"/>
        <end position="199"/>
    </location>
</feature>
<feature type="transmembrane region" description="Helical" evidence="2">
    <location>
        <begin position="291"/>
        <end position="311"/>
    </location>
</feature>
<reference evidence="5" key="2">
    <citation type="submission" date="2010-04" db="EMBL/GenBank/DDBJ databases">
        <authorList>
            <person name="Buell R."/>
            <person name="Hamilton J."/>
            <person name="Hostetler J."/>
        </authorList>
    </citation>
    <scope>NUCLEOTIDE SEQUENCE [LARGE SCALE GENOMIC DNA]</scope>
    <source>
        <strain evidence="5">DAOM:BR144</strain>
    </source>
</reference>
<evidence type="ECO:0000313" key="4">
    <source>
        <dbReference type="EnsemblProtists" id="PYU1_T012817"/>
    </source>
</evidence>
<dbReference type="Gene3D" id="3.10.450.10">
    <property type="match status" value="1"/>
</dbReference>
<evidence type="ECO:0000256" key="2">
    <source>
        <dbReference type="SAM" id="Phobius"/>
    </source>
</evidence>
<keyword evidence="5" id="KW-1185">Reference proteome</keyword>
<dbReference type="InterPro" id="IPR046350">
    <property type="entry name" value="Cystatin_sf"/>
</dbReference>